<dbReference type="PANTHER" id="PTHR43537:SF47">
    <property type="entry name" value="REGULATORY PROTEIN GNTR HTH"/>
    <property type="match status" value="1"/>
</dbReference>
<evidence type="ECO:0000256" key="1">
    <source>
        <dbReference type="ARBA" id="ARBA00023015"/>
    </source>
</evidence>
<proteinExistence type="predicted"/>
<dbReference type="GO" id="GO:0003700">
    <property type="term" value="F:DNA-binding transcription factor activity"/>
    <property type="evidence" value="ECO:0007669"/>
    <property type="project" value="InterPro"/>
</dbReference>
<comment type="caution">
    <text evidence="5">The sequence shown here is derived from an EMBL/GenBank/DDBJ whole genome shotgun (WGS) entry which is preliminary data.</text>
</comment>
<dbReference type="PANTHER" id="PTHR43537">
    <property type="entry name" value="TRANSCRIPTIONAL REGULATOR, GNTR FAMILY"/>
    <property type="match status" value="1"/>
</dbReference>
<evidence type="ECO:0000313" key="5">
    <source>
        <dbReference type="EMBL" id="TDF94803.1"/>
    </source>
</evidence>
<keyword evidence="6" id="KW-1185">Reference proteome</keyword>
<dbReference type="Gene3D" id="1.10.10.10">
    <property type="entry name" value="Winged helix-like DNA-binding domain superfamily/Winged helix DNA-binding domain"/>
    <property type="match status" value="1"/>
</dbReference>
<reference evidence="5 6" key="1">
    <citation type="submission" date="2019-03" db="EMBL/GenBank/DDBJ databases">
        <title>This is whole genome sequence of Paenibacillus sp MS74 strain.</title>
        <authorList>
            <person name="Trinh H.N."/>
        </authorList>
    </citation>
    <scope>NUCLEOTIDE SEQUENCE [LARGE SCALE GENOMIC DNA]</scope>
    <source>
        <strain evidence="5 6">MS74</strain>
    </source>
</reference>
<keyword evidence="3" id="KW-0804">Transcription</keyword>
<dbReference type="GO" id="GO:0003677">
    <property type="term" value="F:DNA binding"/>
    <property type="evidence" value="ECO:0007669"/>
    <property type="project" value="UniProtKB-KW"/>
</dbReference>
<dbReference type="OrthoDB" id="9781630at2"/>
<dbReference type="RefSeq" id="WP_133232461.1">
    <property type="nucleotide sequence ID" value="NZ_SMRT01000012.1"/>
</dbReference>
<evidence type="ECO:0000313" key="6">
    <source>
        <dbReference type="Proteomes" id="UP000295636"/>
    </source>
</evidence>
<dbReference type="CDD" id="cd07377">
    <property type="entry name" value="WHTH_GntR"/>
    <property type="match status" value="1"/>
</dbReference>
<keyword evidence="2" id="KW-0238">DNA-binding</keyword>
<name>A0A4R5KHD1_9BACL</name>
<dbReference type="EMBL" id="SMRT01000012">
    <property type="protein sequence ID" value="TDF94803.1"/>
    <property type="molecule type" value="Genomic_DNA"/>
</dbReference>
<dbReference type="InterPro" id="IPR036388">
    <property type="entry name" value="WH-like_DNA-bd_sf"/>
</dbReference>
<protein>
    <submittedName>
        <fullName evidence="5">GntR family transcriptional regulator</fullName>
    </submittedName>
</protein>
<dbReference type="Proteomes" id="UP000295636">
    <property type="component" value="Unassembled WGS sequence"/>
</dbReference>
<dbReference type="InterPro" id="IPR000524">
    <property type="entry name" value="Tscrpt_reg_HTH_GntR"/>
</dbReference>
<feature type="domain" description="HTH gntR-type" evidence="4">
    <location>
        <begin position="23"/>
        <end position="90"/>
    </location>
</feature>
<dbReference type="SMART" id="SM00345">
    <property type="entry name" value="HTH_GNTR"/>
    <property type="match status" value="1"/>
</dbReference>
<evidence type="ECO:0000256" key="2">
    <source>
        <dbReference type="ARBA" id="ARBA00023125"/>
    </source>
</evidence>
<keyword evidence="1" id="KW-0805">Transcription regulation</keyword>
<dbReference type="PROSITE" id="PS50949">
    <property type="entry name" value="HTH_GNTR"/>
    <property type="match status" value="1"/>
</dbReference>
<sequence>MADLESGGVESPCDSPMFSNAERVHYEQVYDSIKQMIIKGTWARGETVCEAKIARQFEVSRSPARESIRALEKEGLVVLDEKCGLRCTSRICRISRKFIKASDANSKLQPNLAPRFLRMMTIKR</sequence>
<accession>A0A4R5KHD1</accession>
<evidence type="ECO:0000259" key="4">
    <source>
        <dbReference type="PROSITE" id="PS50949"/>
    </source>
</evidence>
<organism evidence="5 6">
    <name type="scientific">Paenibacillus piri</name>
    <dbReference type="NCBI Taxonomy" id="2547395"/>
    <lineage>
        <taxon>Bacteria</taxon>
        <taxon>Bacillati</taxon>
        <taxon>Bacillota</taxon>
        <taxon>Bacilli</taxon>
        <taxon>Bacillales</taxon>
        <taxon>Paenibacillaceae</taxon>
        <taxon>Paenibacillus</taxon>
    </lineage>
</organism>
<dbReference type="PRINTS" id="PR00035">
    <property type="entry name" value="HTHGNTR"/>
</dbReference>
<gene>
    <name evidence="5" type="ORF">E1757_22900</name>
</gene>
<dbReference type="Pfam" id="PF00392">
    <property type="entry name" value="GntR"/>
    <property type="match status" value="1"/>
</dbReference>
<dbReference type="AlphaFoldDB" id="A0A4R5KHD1"/>
<dbReference type="SUPFAM" id="SSF46785">
    <property type="entry name" value="Winged helix' DNA-binding domain"/>
    <property type="match status" value="1"/>
</dbReference>
<dbReference type="InterPro" id="IPR036390">
    <property type="entry name" value="WH_DNA-bd_sf"/>
</dbReference>
<evidence type="ECO:0000256" key="3">
    <source>
        <dbReference type="ARBA" id="ARBA00023163"/>
    </source>
</evidence>